<dbReference type="RefSeq" id="WP_116915011.1">
    <property type="nucleotide sequence ID" value="NZ_CBCRXS010000009.1"/>
</dbReference>
<dbReference type="PROSITE" id="PS51257">
    <property type="entry name" value="PROKAR_LIPOPROTEIN"/>
    <property type="match status" value="1"/>
</dbReference>
<gene>
    <name evidence="4" type="ORF">DFJ75_1340</name>
    <name evidence="3" type="ORF">R4198_00670</name>
</gene>
<evidence type="ECO:0000313" key="6">
    <source>
        <dbReference type="Proteomes" id="UP001185792"/>
    </source>
</evidence>
<feature type="region of interest" description="Disordered" evidence="1">
    <location>
        <begin position="26"/>
        <end position="49"/>
    </location>
</feature>
<evidence type="ECO:0000313" key="4">
    <source>
        <dbReference type="EMBL" id="RKR94544.1"/>
    </source>
</evidence>
<accession>A0A315SK13</accession>
<feature type="compositionally biased region" description="Low complexity" evidence="1">
    <location>
        <begin position="26"/>
        <end position="45"/>
    </location>
</feature>
<evidence type="ECO:0000313" key="3">
    <source>
        <dbReference type="EMBL" id="MDV7132187.1"/>
    </source>
</evidence>
<evidence type="ECO:0000313" key="5">
    <source>
        <dbReference type="Proteomes" id="UP000274762"/>
    </source>
</evidence>
<feature type="signal peptide" evidence="2">
    <location>
        <begin position="1"/>
        <end position="24"/>
    </location>
</feature>
<dbReference type="EMBL" id="RBKV01000001">
    <property type="protein sequence ID" value="RKR94544.1"/>
    <property type="molecule type" value="Genomic_DNA"/>
</dbReference>
<accession>A0A495K1Y8</accession>
<proteinExistence type="predicted"/>
<organism evidence="4 5">
    <name type="scientific">Williamsia marianensis</name>
    <dbReference type="NCBI Taxonomy" id="85044"/>
    <lineage>
        <taxon>Bacteria</taxon>
        <taxon>Bacillati</taxon>
        <taxon>Actinomycetota</taxon>
        <taxon>Actinomycetes</taxon>
        <taxon>Mycobacteriales</taxon>
        <taxon>Nocardiaceae</taxon>
        <taxon>Williamsia</taxon>
    </lineage>
</organism>
<evidence type="ECO:0000256" key="1">
    <source>
        <dbReference type="SAM" id="MobiDB-lite"/>
    </source>
</evidence>
<feature type="chain" id="PRO_5043163437" description="Secreted protein" evidence="2">
    <location>
        <begin position="25"/>
        <end position="249"/>
    </location>
</feature>
<dbReference type="AlphaFoldDB" id="A0A315SK13"/>
<reference evidence="4 5" key="1">
    <citation type="submission" date="2018-10" db="EMBL/GenBank/DDBJ databases">
        <title>Sequencing the genomes of 1000 actinobacteria strains.</title>
        <authorList>
            <person name="Klenk H.-P."/>
        </authorList>
    </citation>
    <scope>NUCLEOTIDE SEQUENCE [LARGE SCALE GENOMIC DNA]</scope>
    <source>
        <strain evidence="4 5">DSM 44343</strain>
    </source>
</reference>
<keyword evidence="6" id="KW-1185">Reference proteome</keyword>
<name>A0A315SK13_WILMA</name>
<dbReference type="Proteomes" id="UP001185792">
    <property type="component" value="Unassembled WGS sequence"/>
</dbReference>
<evidence type="ECO:0008006" key="7">
    <source>
        <dbReference type="Google" id="ProtNLM"/>
    </source>
</evidence>
<comment type="caution">
    <text evidence="4">The sequence shown here is derived from an EMBL/GenBank/DDBJ whole genome shotgun (WGS) entry which is preliminary data.</text>
</comment>
<dbReference type="Proteomes" id="UP000274762">
    <property type="component" value="Unassembled WGS sequence"/>
</dbReference>
<evidence type="ECO:0000256" key="2">
    <source>
        <dbReference type="SAM" id="SignalP"/>
    </source>
</evidence>
<protein>
    <recommendedName>
        <fullName evidence="7">Secreted protein</fullName>
    </recommendedName>
</protein>
<keyword evidence="2" id="KW-0732">Signal</keyword>
<reference evidence="3 6" key="2">
    <citation type="submission" date="2023-10" db="EMBL/GenBank/DDBJ databases">
        <title>Development of a sustainable strategy for remediation of hydrocarbon-contaminated territories based on the waste exchange concept.</title>
        <authorList>
            <person name="Krivoruchko A."/>
        </authorList>
    </citation>
    <scope>NUCLEOTIDE SEQUENCE [LARGE SCALE GENOMIC DNA]</scope>
    <source>
        <strain evidence="3 6">IEGM 1236</strain>
    </source>
</reference>
<dbReference type="EMBL" id="JAWLUM010000001">
    <property type="protein sequence ID" value="MDV7132187.1"/>
    <property type="molecule type" value="Genomic_DNA"/>
</dbReference>
<sequence>MNLRPTRPAALVALCAAAVLTLSACSDDSSDSADPSASAQTSSSSEPTAAELDARAEDLMLPESEFPGGGTYVVMDKAAIEADNESDPEVTPTGCANIADETDASKQFDRAKVKYDLEDGSTIETQVILGQDGSFEELENDIASCPAMTMRDDLPDGSQLVAEMENSLEDPQGTTVPAKTVVSTGTATVGADALPLTIRSTGAYVDGVTVSVDVTLIGEDAGSWGSADEAAVVDLLNKQIAIVQDAANA</sequence>